<dbReference type="OrthoDB" id="346910at2759"/>
<dbReference type="STRING" id="296587.C1FJA8"/>
<dbReference type="PROSITE" id="PS50297">
    <property type="entry name" value="ANK_REP_REGION"/>
    <property type="match status" value="1"/>
</dbReference>
<evidence type="ECO:0000313" key="3">
    <source>
        <dbReference type="EMBL" id="ACO70321.1"/>
    </source>
</evidence>
<name>C1FJA8_MICCC</name>
<dbReference type="SUPFAM" id="SSF48403">
    <property type="entry name" value="Ankyrin repeat"/>
    <property type="match status" value="1"/>
</dbReference>
<dbReference type="RefSeq" id="XP_002509063.1">
    <property type="nucleotide sequence ID" value="XM_002509017.1"/>
</dbReference>
<dbReference type="Pfam" id="PF12796">
    <property type="entry name" value="Ank_2"/>
    <property type="match status" value="1"/>
</dbReference>
<dbReference type="InParanoid" id="C1FJA8"/>
<feature type="repeat" description="ANK" evidence="2">
    <location>
        <begin position="104"/>
        <end position="136"/>
    </location>
</feature>
<dbReference type="GO" id="GO:0000062">
    <property type="term" value="F:fatty-acyl-CoA binding"/>
    <property type="evidence" value="ECO:0007669"/>
    <property type="project" value="TreeGrafter"/>
</dbReference>
<dbReference type="EMBL" id="CP001577">
    <property type="protein sequence ID" value="ACO70321.1"/>
    <property type="molecule type" value="Genomic_DNA"/>
</dbReference>
<dbReference type="SMART" id="SM00248">
    <property type="entry name" value="ANK"/>
    <property type="match status" value="2"/>
</dbReference>
<feature type="repeat" description="ANK" evidence="2">
    <location>
        <begin position="71"/>
        <end position="103"/>
    </location>
</feature>
<accession>C1FJA8</accession>
<sequence length="222" mass="23863">MGCLSSKPAESEPTRGAVKVQEAALTPEQEALMELHSAVRWNKIDEVSAILSKGQDDDFAKATANKKDGKNGNTALHIAAQNGHLDLCKLLVSKGADVNAQNAGGNTPLHMVTSYDIDDVKAYLEEQGANGGVKNQEGFQAKFGLNGEKDPTSLAGILDSFRSAREEKSLLNALDALRKIKGQLDKGTFPGIGLKVKKANKESDAWTEKVQKKFTELVQSLE</sequence>
<dbReference type="eggNOG" id="KOG4177">
    <property type="taxonomic scope" value="Eukaryota"/>
</dbReference>
<proteinExistence type="predicted"/>
<dbReference type="GeneID" id="8247949"/>
<organism evidence="3 4">
    <name type="scientific">Micromonas commoda (strain RCC299 / NOUM17 / CCMP2709)</name>
    <name type="common">Picoplanktonic green alga</name>
    <dbReference type="NCBI Taxonomy" id="296587"/>
    <lineage>
        <taxon>Eukaryota</taxon>
        <taxon>Viridiplantae</taxon>
        <taxon>Chlorophyta</taxon>
        <taxon>Mamiellophyceae</taxon>
        <taxon>Mamiellales</taxon>
        <taxon>Mamiellaceae</taxon>
        <taxon>Micromonas</taxon>
    </lineage>
</organism>
<gene>
    <name evidence="3" type="ORF">MICPUN_63054</name>
</gene>
<dbReference type="PANTHER" id="PTHR24119">
    <property type="entry name" value="ACYL-COA-BINDING DOMAIN-CONTAINING PROTEIN 6"/>
    <property type="match status" value="1"/>
</dbReference>
<evidence type="ECO:0000256" key="2">
    <source>
        <dbReference type="PROSITE-ProRule" id="PRU00023"/>
    </source>
</evidence>
<keyword evidence="1" id="KW-0446">Lipid-binding</keyword>
<keyword evidence="4" id="KW-1185">Reference proteome</keyword>
<evidence type="ECO:0000256" key="1">
    <source>
        <dbReference type="ARBA" id="ARBA00023121"/>
    </source>
</evidence>
<dbReference type="InterPro" id="IPR002110">
    <property type="entry name" value="Ankyrin_rpt"/>
</dbReference>
<dbReference type="PANTHER" id="PTHR24119:SF0">
    <property type="entry name" value="ACYL-COA-BINDING DOMAIN-CONTAINING PROTEIN 6"/>
    <property type="match status" value="1"/>
</dbReference>
<protein>
    <submittedName>
        <fullName evidence="3">Uncharacterized protein</fullName>
    </submittedName>
</protein>
<reference evidence="3 4" key="1">
    <citation type="journal article" date="2009" name="Science">
        <title>Green evolution and dynamic adaptations revealed by genomes of the marine picoeukaryotes Micromonas.</title>
        <authorList>
            <person name="Worden A.Z."/>
            <person name="Lee J.H."/>
            <person name="Mock T."/>
            <person name="Rouze P."/>
            <person name="Simmons M.P."/>
            <person name="Aerts A.L."/>
            <person name="Allen A.E."/>
            <person name="Cuvelier M.L."/>
            <person name="Derelle E."/>
            <person name="Everett M.V."/>
            <person name="Foulon E."/>
            <person name="Grimwood J."/>
            <person name="Gundlach H."/>
            <person name="Henrissat B."/>
            <person name="Napoli C."/>
            <person name="McDonald S.M."/>
            <person name="Parker M.S."/>
            <person name="Rombauts S."/>
            <person name="Salamov A."/>
            <person name="Von Dassow P."/>
            <person name="Badger J.H."/>
            <person name="Coutinho P.M."/>
            <person name="Demir E."/>
            <person name="Dubchak I."/>
            <person name="Gentemann C."/>
            <person name="Eikrem W."/>
            <person name="Gready J.E."/>
            <person name="John U."/>
            <person name="Lanier W."/>
            <person name="Lindquist E.A."/>
            <person name="Lucas S."/>
            <person name="Mayer K.F."/>
            <person name="Moreau H."/>
            <person name="Not F."/>
            <person name="Otillar R."/>
            <person name="Panaud O."/>
            <person name="Pangilinan J."/>
            <person name="Paulsen I."/>
            <person name="Piegu B."/>
            <person name="Poliakov A."/>
            <person name="Robbens S."/>
            <person name="Schmutz J."/>
            <person name="Toulza E."/>
            <person name="Wyss T."/>
            <person name="Zelensky A."/>
            <person name="Zhou K."/>
            <person name="Armbrust E.V."/>
            <person name="Bhattacharya D."/>
            <person name="Goodenough U.W."/>
            <person name="Van de Peer Y."/>
            <person name="Grigoriev I.V."/>
        </authorList>
    </citation>
    <scope>NUCLEOTIDE SEQUENCE [LARGE SCALE GENOMIC DNA]</scope>
    <source>
        <strain evidence="4">RCC299 / NOUM17</strain>
    </source>
</reference>
<dbReference type="PROSITE" id="PS50088">
    <property type="entry name" value="ANK_REPEAT"/>
    <property type="match status" value="2"/>
</dbReference>
<dbReference type="Gene3D" id="1.25.40.20">
    <property type="entry name" value="Ankyrin repeat-containing domain"/>
    <property type="match status" value="1"/>
</dbReference>
<keyword evidence="2" id="KW-0040">ANK repeat</keyword>
<evidence type="ECO:0000313" key="4">
    <source>
        <dbReference type="Proteomes" id="UP000002009"/>
    </source>
</evidence>
<dbReference type="Proteomes" id="UP000002009">
    <property type="component" value="Chromosome 12"/>
</dbReference>
<dbReference type="AlphaFoldDB" id="C1FJA8"/>
<dbReference type="KEGG" id="mis:MICPUN_63054"/>
<dbReference type="InterPro" id="IPR036770">
    <property type="entry name" value="Ankyrin_rpt-contain_sf"/>
</dbReference>